<comment type="caution">
    <text evidence="2">The sequence shown here is derived from an EMBL/GenBank/DDBJ whole genome shotgun (WGS) entry which is preliminary data.</text>
</comment>
<dbReference type="Pfam" id="PF13614">
    <property type="entry name" value="AAA_31"/>
    <property type="match status" value="1"/>
</dbReference>
<sequence>MGDAQTQESYPYTDFDSLYLPPQFAADALGISMQTLKAAEPDLGVDIRRVPRGTVAARVYTPADIFKIAALRREKGLTKTLSRPITVSTFVQKGGTGKTTCSVNLALSFAFAGYRTLLIDNDPQADASSMLGYDPDLTPAELEEVGVPADRAIDGHFGNLLGVSNMFPPLPLDKVIKKPFGEYGPHLIPAEESLDDLDVALGAANNSDFRYASHIVKARAGQLPACDFSGYDVIIFDNAPSGSLLTRNSMVASDFLVCPIRMDKFSFRALTRLAGKLAAFQEDFQRSPEIVAIPTMFIKNRPRIMTNLARLSELFPGKVTDSKLFFSEDYSKALEDGVPILAWKAGSDNSLGAMRQVFAEVLQRIRETLH</sequence>
<dbReference type="Gene3D" id="3.40.50.300">
    <property type="entry name" value="P-loop containing nucleotide triphosphate hydrolases"/>
    <property type="match status" value="1"/>
</dbReference>
<dbReference type="PANTHER" id="PTHR13696">
    <property type="entry name" value="P-LOOP CONTAINING NUCLEOSIDE TRIPHOSPHATE HYDROLASE"/>
    <property type="match status" value="1"/>
</dbReference>
<dbReference type="PANTHER" id="PTHR13696:SF99">
    <property type="entry name" value="COBYRINIC ACID AC-DIAMIDE SYNTHASE"/>
    <property type="match status" value="1"/>
</dbReference>
<name>A0ABD4XVR1_STUST</name>
<gene>
    <name evidence="2" type="ORF">N5D09_02450</name>
</gene>
<feature type="domain" description="AAA" evidence="1">
    <location>
        <begin position="87"/>
        <end position="285"/>
    </location>
</feature>
<dbReference type="Proteomes" id="UP001161139">
    <property type="component" value="Unassembled WGS sequence"/>
</dbReference>
<dbReference type="InterPro" id="IPR027417">
    <property type="entry name" value="P-loop_NTPase"/>
</dbReference>
<evidence type="ECO:0000313" key="3">
    <source>
        <dbReference type="Proteomes" id="UP001161139"/>
    </source>
</evidence>
<dbReference type="AlphaFoldDB" id="A0ABD4XVR1"/>
<dbReference type="InterPro" id="IPR025669">
    <property type="entry name" value="AAA_dom"/>
</dbReference>
<dbReference type="RefSeq" id="WP_279648952.1">
    <property type="nucleotide sequence ID" value="NZ_JAOCDG010000003.1"/>
</dbReference>
<protein>
    <submittedName>
        <fullName evidence="2">ParA family protein</fullName>
    </submittedName>
</protein>
<dbReference type="SUPFAM" id="SSF52540">
    <property type="entry name" value="P-loop containing nucleoside triphosphate hydrolases"/>
    <property type="match status" value="1"/>
</dbReference>
<reference evidence="2" key="1">
    <citation type="submission" date="2022-09" db="EMBL/GenBank/DDBJ databases">
        <title>Intensive care unit water sources are persistently colonized with multi-drug resistant bacteria and are the site of extensive horizontal gene transfer of antibiotic resistance genes.</title>
        <authorList>
            <person name="Diorio-Toth L."/>
        </authorList>
    </citation>
    <scope>NUCLEOTIDE SEQUENCE</scope>
    <source>
        <strain evidence="2">GD03864</strain>
    </source>
</reference>
<organism evidence="2 3">
    <name type="scientific">Stutzerimonas stutzeri</name>
    <name type="common">Pseudomonas stutzeri</name>
    <dbReference type="NCBI Taxonomy" id="316"/>
    <lineage>
        <taxon>Bacteria</taxon>
        <taxon>Pseudomonadati</taxon>
        <taxon>Pseudomonadota</taxon>
        <taxon>Gammaproteobacteria</taxon>
        <taxon>Pseudomonadales</taxon>
        <taxon>Pseudomonadaceae</taxon>
        <taxon>Stutzerimonas</taxon>
    </lineage>
</organism>
<evidence type="ECO:0000313" key="2">
    <source>
        <dbReference type="EMBL" id="MDH0686945.1"/>
    </source>
</evidence>
<proteinExistence type="predicted"/>
<accession>A0ABD4XVR1</accession>
<evidence type="ECO:0000259" key="1">
    <source>
        <dbReference type="Pfam" id="PF13614"/>
    </source>
</evidence>
<dbReference type="CDD" id="cd02042">
    <property type="entry name" value="ParAB_family"/>
    <property type="match status" value="1"/>
</dbReference>
<dbReference type="InterPro" id="IPR050678">
    <property type="entry name" value="DNA_Partitioning_ATPase"/>
</dbReference>
<dbReference type="EMBL" id="JAOCDG010000003">
    <property type="protein sequence ID" value="MDH0686945.1"/>
    <property type="molecule type" value="Genomic_DNA"/>
</dbReference>